<protein>
    <recommendedName>
        <fullName evidence="5">5-bromo-4-chloroindolyl phosphate hydrolysis protein</fullName>
    </recommendedName>
</protein>
<dbReference type="RefSeq" id="WP_140231554.1">
    <property type="nucleotide sequence ID" value="NZ_BAAAEV010000002.1"/>
</dbReference>
<organism evidence="3 4">
    <name type="scientific">Sphingomonas japonica</name>
    <dbReference type="NCBI Taxonomy" id="511662"/>
    <lineage>
        <taxon>Bacteria</taxon>
        <taxon>Pseudomonadati</taxon>
        <taxon>Pseudomonadota</taxon>
        <taxon>Alphaproteobacteria</taxon>
        <taxon>Sphingomonadales</taxon>
        <taxon>Sphingomonadaceae</taxon>
        <taxon>Sphingomonas</taxon>
    </lineage>
</organism>
<evidence type="ECO:0000313" key="4">
    <source>
        <dbReference type="Proteomes" id="UP000788153"/>
    </source>
</evidence>
<evidence type="ECO:0000256" key="1">
    <source>
        <dbReference type="SAM" id="Coils"/>
    </source>
</evidence>
<evidence type="ECO:0000313" key="3">
    <source>
        <dbReference type="EMBL" id="NIJ23939.1"/>
    </source>
</evidence>
<sequence length="216" mass="23973">MRFLIWTFVFGVLLTFGVAIARIFARTAAAFGIASIGSLGLALSLGHGPFEFFGILLLSWIPLFALTIALFARLDRRRPSALDQPRPIQPAPALPPEDRRRHAAWSALAREGDWAASRVAVARTSCERFLKVADDSGMIVETEGLAIRIRKHIPAHIETCLAHAADATPAERRLLVEEALATVERVGAEADRLREEIKRRQASDLEVQRRHLERGQ</sequence>
<feature type="coiled-coil region" evidence="1">
    <location>
        <begin position="176"/>
        <end position="203"/>
    </location>
</feature>
<proteinExistence type="predicted"/>
<reference evidence="3 4" key="1">
    <citation type="submission" date="2020-03" db="EMBL/GenBank/DDBJ databases">
        <title>Genomic Encyclopedia of Type Strains, Phase IV (KMG-IV): sequencing the most valuable type-strain genomes for metagenomic binning, comparative biology and taxonomic classification.</title>
        <authorList>
            <person name="Goeker M."/>
        </authorList>
    </citation>
    <scope>NUCLEOTIDE SEQUENCE [LARGE SCALE GENOMIC DNA]</scope>
    <source>
        <strain evidence="3 4">DSM 22753</strain>
    </source>
</reference>
<dbReference type="EMBL" id="JAASQP010000001">
    <property type="protein sequence ID" value="NIJ23939.1"/>
    <property type="molecule type" value="Genomic_DNA"/>
</dbReference>
<keyword evidence="2" id="KW-1133">Transmembrane helix</keyword>
<keyword evidence="2" id="KW-0472">Membrane</keyword>
<evidence type="ECO:0000256" key="2">
    <source>
        <dbReference type="SAM" id="Phobius"/>
    </source>
</evidence>
<feature type="transmembrane region" description="Helical" evidence="2">
    <location>
        <begin position="52"/>
        <end position="72"/>
    </location>
</feature>
<keyword evidence="2" id="KW-0812">Transmembrane</keyword>
<evidence type="ECO:0008006" key="5">
    <source>
        <dbReference type="Google" id="ProtNLM"/>
    </source>
</evidence>
<dbReference type="Proteomes" id="UP000788153">
    <property type="component" value="Unassembled WGS sequence"/>
</dbReference>
<accession>A0ABX0U040</accession>
<comment type="caution">
    <text evidence="3">The sequence shown here is derived from an EMBL/GenBank/DDBJ whole genome shotgun (WGS) entry which is preliminary data.</text>
</comment>
<gene>
    <name evidence="3" type="ORF">FHT01_001481</name>
</gene>
<name>A0ABX0U040_9SPHN</name>
<keyword evidence="4" id="KW-1185">Reference proteome</keyword>
<keyword evidence="1" id="KW-0175">Coiled coil</keyword>